<dbReference type="GO" id="GO:0009088">
    <property type="term" value="P:threonine biosynthetic process"/>
    <property type="evidence" value="ECO:0007669"/>
    <property type="project" value="UniProtKB-UniPathway"/>
</dbReference>
<gene>
    <name evidence="15" type="ORF">ARMA_1329</name>
    <name evidence="16" type="ORF">SE16_01575</name>
</gene>
<keyword evidence="11 12" id="KW-0521">NADP</keyword>
<evidence type="ECO:0000256" key="12">
    <source>
        <dbReference type="RuleBase" id="RU000579"/>
    </source>
</evidence>
<protein>
    <recommendedName>
        <fullName evidence="5 12">Homoserine dehydrogenase</fullName>
        <ecNumber evidence="4 12">1.1.1.3</ecNumber>
    </recommendedName>
</protein>
<evidence type="ECO:0000256" key="11">
    <source>
        <dbReference type="PIRSR" id="PIRSR036497-2"/>
    </source>
</evidence>
<dbReference type="UniPathway" id="UPA00051">
    <property type="reaction ID" value="UER00465"/>
</dbReference>
<comment type="pathway">
    <text evidence="2 12">Amino-acid biosynthesis; L-methionine biosynthesis via de novo pathway; L-homoserine from L-aspartate: step 3/3.</text>
</comment>
<sequence length="345" mass="37450">MQTIDVVLHGVGHVGRHLLRLFQTQADLLRERHNLTVRVIAAVDSRGAALNLNGLDIAALLDAKQRSGSVAEAPHGQRGMTLQGVMANVRTHAVLLEATPVNLETGEPGLSAMRTALERGWDVVSANKAPLVLAYRDLVQIAHQRHARLAFSATVCGGLPVINVGRYDLAHATITRIEGIVNSTTNYILSEMRKGRSFDEALREAQHAGIAEADPTLDVSGWDAANKLIIMANAILHIHATRHDVDVEGIEHLTREQLLDAETNGQTIRLVASAERQANGTYRLRVAPRALPKTHPLAILEGHQMGVVFETDINGRIFLAIEEEDPTPTAAAMLRDIVLLANPRG</sequence>
<dbReference type="OrthoDB" id="9808167at2"/>
<dbReference type="InterPro" id="IPR001342">
    <property type="entry name" value="HDH_cat"/>
</dbReference>
<name>A0A0M8K9A0_9CHLR</name>
<dbReference type="FunFam" id="3.30.360.10:FF:000005">
    <property type="entry name" value="Homoserine dehydrogenase"/>
    <property type="match status" value="1"/>
</dbReference>
<accession>A0A0M8K9A0</accession>
<dbReference type="PROSITE" id="PS01042">
    <property type="entry name" value="HOMOSER_DHGENASE"/>
    <property type="match status" value="1"/>
</dbReference>
<dbReference type="SUPFAM" id="SSF55347">
    <property type="entry name" value="Glyceraldehyde-3-phosphate dehydrogenase-like, C-terminal domain"/>
    <property type="match status" value="1"/>
</dbReference>
<dbReference type="PANTHER" id="PTHR43331:SF1">
    <property type="entry name" value="HOMOSERINE DEHYDROGENASE"/>
    <property type="match status" value="1"/>
</dbReference>
<dbReference type="PIRSF" id="PIRSF036497">
    <property type="entry name" value="HDH_short"/>
    <property type="match status" value="1"/>
</dbReference>
<dbReference type="PANTHER" id="PTHR43331">
    <property type="entry name" value="HOMOSERINE DEHYDROGENASE"/>
    <property type="match status" value="1"/>
</dbReference>
<proteinExistence type="inferred from homology"/>
<keyword evidence="12" id="KW-0486">Methionine biosynthesis</keyword>
<dbReference type="PATRIC" id="fig|872965.6.peg.261"/>
<dbReference type="Gene3D" id="3.40.50.720">
    <property type="entry name" value="NAD(P)-binding Rossmann-like Domain"/>
    <property type="match status" value="1"/>
</dbReference>
<evidence type="ECO:0000256" key="6">
    <source>
        <dbReference type="ARBA" id="ARBA00022697"/>
    </source>
</evidence>
<reference evidence="16 18" key="2">
    <citation type="submission" date="2015-07" db="EMBL/GenBank/DDBJ databases">
        <title>Whole genome sequence of Ardenticatena maritima DSM 23922.</title>
        <authorList>
            <person name="Hemp J."/>
            <person name="Ward L.M."/>
            <person name="Pace L.A."/>
            <person name="Fischer W.W."/>
        </authorList>
    </citation>
    <scope>NUCLEOTIDE SEQUENCE [LARGE SCALE GENOMIC DNA]</scope>
    <source>
        <strain evidence="16 18">110S</strain>
    </source>
</reference>
<comment type="similarity">
    <text evidence="3 13">Belongs to the homoserine dehydrogenase family.</text>
</comment>
<dbReference type="NCBIfam" id="NF004976">
    <property type="entry name" value="PRK06349.1"/>
    <property type="match status" value="1"/>
</dbReference>
<reference evidence="17" key="3">
    <citation type="submission" date="2015-08" db="EMBL/GenBank/DDBJ databases">
        <title>Draft Genome Sequence of a Heterotrophic Facultative Anaerobic Bacterium Ardenticatena maritima Strain 110S.</title>
        <authorList>
            <person name="Kawaichi S."/>
            <person name="Yoshida T."/>
            <person name="Sako Y."/>
            <person name="Nakamura R."/>
        </authorList>
    </citation>
    <scope>NUCLEOTIDE SEQUENCE [LARGE SCALE GENOMIC DNA]</scope>
    <source>
        <strain evidence="17">110S</strain>
    </source>
</reference>
<evidence type="ECO:0000313" key="18">
    <source>
        <dbReference type="Proteomes" id="UP000050502"/>
    </source>
</evidence>
<feature type="active site" description="Proton donor" evidence="10">
    <location>
        <position position="227"/>
    </location>
</feature>
<feature type="binding site" evidence="11">
    <location>
        <position position="212"/>
    </location>
    <ligand>
        <name>L-homoserine</name>
        <dbReference type="ChEBI" id="CHEBI:57476"/>
    </ligand>
</feature>
<evidence type="ECO:0000313" key="17">
    <source>
        <dbReference type="Proteomes" id="UP000037784"/>
    </source>
</evidence>
<evidence type="ECO:0000256" key="4">
    <source>
        <dbReference type="ARBA" id="ARBA00013213"/>
    </source>
</evidence>
<dbReference type="EMBL" id="LGKN01000003">
    <property type="protein sequence ID" value="KPL89218.1"/>
    <property type="molecule type" value="Genomic_DNA"/>
</dbReference>
<dbReference type="Proteomes" id="UP000050502">
    <property type="component" value="Unassembled WGS sequence"/>
</dbReference>
<evidence type="ECO:0000259" key="14">
    <source>
        <dbReference type="Pfam" id="PF00742"/>
    </source>
</evidence>
<dbReference type="Pfam" id="PF00742">
    <property type="entry name" value="Homoserine_dh"/>
    <property type="match status" value="1"/>
</dbReference>
<feature type="domain" description="Homoserine dehydrogenase catalytic" evidence="14">
    <location>
        <begin position="160"/>
        <end position="338"/>
    </location>
</feature>
<comment type="caution">
    <text evidence="15">The sequence shown here is derived from an EMBL/GenBank/DDBJ whole genome shotgun (WGS) entry which is preliminary data.</text>
</comment>
<dbReference type="EMBL" id="BBZA01000089">
    <property type="protein sequence ID" value="GAP62906.1"/>
    <property type="molecule type" value="Genomic_DNA"/>
</dbReference>
<dbReference type="UniPathway" id="UPA00050">
    <property type="reaction ID" value="UER00063"/>
</dbReference>
<evidence type="ECO:0000256" key="5">
    <source>
        <dbReference type="ARBA" id="ARBA00013376"/>
    </source>
</evidence>
<dbReference type="STRING" id="872965.SE16_01575"/>
<comment type="catalytic activity">
    <reaction evidence="9">
        <text>L-homoserine + NADP(+) = L-aspartate 4-semialdehyde + NADPH + H(+)</text>
        <dbReference type="Rhea" id="RHEA:15761"/>
        <dbReference type="ChEBI" id="CHEBI:15378"/>
        <dbReference type="ChEBI" id="CHEBI:57476"/>
        <dbReference type="ChEBI" id="CHEBI:57783"/>
        <dbReference type="ChEBI" id="CHEBI:58349"/>
        <dbReference type="ChEBI" id="CHEBI:537519"/>
        <dbReference type="EC" id="1.1.1.3"/>
    </reaction>
    <physiologicalReaction direction="right-to-left" evidence="9">
        <dbReference type="Rhea" id="RHEA:15763"/>
    </physiologicalReaction>
</comment>
<dbReference type="InterPro" id="IPR036291">
    <property type="entry name" value="NAD(P)-bd_dom_sf"/>
</dbReference>
<evidence type="ECO:0000256" key="7">
    <source>
        <dbReference type="ARBA" id="ARBA00023002"/>
    </source>
</evidence>
<evidence type="ECO:0000256" key="13">
    <source>
        <dbReference type="RuleBase" id="RU004171"/>
    </source>
</evidence>
<keyword evidence="7 12" id="KW-0560">Oxidoreductase</keyword>
<dbReference type="FunCoup" id="A0A0M8K9A0">
    <property type="interactions" value="420"/>
</dbReference>
<keyword evidence="17" id="KW-1185">Reference proteome</keyword>
<reference evidence="15 17" key="1">
    <citation type="journal article" date="2015" name="Genome Announc.">
        <title>Draft Genome Sequence of a Heterotrophic Facultative Anaerobic Thermophilic Bacterium, Ardenticatena maritima Strain 110ST.</title>
        <authorList>
            <person name="Kawaichi S."/>
            <person name="Yoshida T."/>
            <person name="Sako Y."/>
            <person name="Nakamura R."/>
        </authorList>
    </citation>
    <scope>NUCLEOTIDE SEQUENCE [LARGE SCALE GENOMIC DNA]</scope>
    <source>
        <strain evidence="15 17">110S</strain>
    </source>
</reference>
<comment type="pathway">
    <text evidence="1 12">Amino-acid biosynthesis; L-threonine biosynthesis; L-threonine from L-aspartate: step 3/5.</text>
</comment>
<feature type="binding site" evidence="11">
    <location>
        <begin position="10"/>
        <end position="15"/>
    </location>
    <ligand>
        <name>NADP(+)</name>
        <dbReference type="ChEBI" id="CHEBI:58349"/>
    </ligand>
</feature>
<keyword evidence="6 12" id="KW-0791">Threonine biosynthesis</keyword>
<feature type="binding site" evidence="11">
    <location>
        <position position="128"/>
    </location>
    <ligand>
        <name>NADPH</name>
        <dbReference type="ChEBI" id="CHEBI:57783"/>
    </ligand>
</feature>
<dbReference type="RefSeq" id="WP_054492789.1">
    <property type="nucleotide sequence ID" value="NZ_BBZA01000089.1"/>
</dbReference>
<evidence type="ECO:0000313" key="15">
    <source>
        <dbReference type="EMBL" id="GAP62906.1"/>
    </source>
</evidence>
<evidence type="ECO:0000256" key="2">
    <source>
        <dbReference type="ARBA" id="ARBA00005062"/>
    </source>
</evidence>
<evidence type="ECO:0000313" key="16">
    <source>
        <dbReference type="EMBL" id="KPL89218.1"/>
    </source>
</evidence>
<evidence type="ECO:0000256" key="8">
    <source>
        <dbReference type="ARBA" id="ARBA00023053"/>
    </source>
</evidence>
<organism evidence="15 17">
    <name type="scientific">Ardenticatena maritima</name>
    <dbReference type="NCBI Taxonomy" id="872965"/>
    <lineage>
        <taxon>Bacteria</taxon>
        <taxon>Bacillati</taxon>
        <taxon>Chloroflexota</taxon>
        <taxon>Ardenticatenia</taxon>
        <taxon>Ardenticatenales</taxon>
        <taxon>Ardenticatenaceae</taxon>
        <taxon>Ardenticatena</taxon>
    </lineage>
</organism>
<evidence type="ECO:0000256" key="1">
    <source>
        <dbReference type="ARBA" id="ARBA00005056"/>
    </source>
</evidence>
<dbReference type="Gene3D" id="3.30.360.10">
    <property type="entry name" value="Dihydrodipicolinate Reductase, domain 2"/>
    <property type="match status" value="1"/>
</dbReference>
<keyword evidence="12" id="KW-0028">Amino-acid biosynthesis</keyword>
<dbReference type="SUPFAM" id="SSF51735">
    <property type="entry name" value="NAD(P)-binding Rossmann-fold domains"/>
    <property type="match status" value="1"/>
</dbReference>
<dbReference type="GO" id="GO:0004412">
    <property type="term" value="F:homoserine dehydrogenase activity"/>
    <property type="evidence" value="ECO:0007669"/>
    <property type="project" value="UniProtKB-EC"/>
</dbReference>
<dbReference type="InterPro" id="IPR019811">
    <property type="entry name" value="HDH_CS"/>
</dbReference>
<dbReference type="GO" id="GO:0009086">
    <property type="term" value="P:methionine biosynthetic process"/>
    <property type="evidence" value="ECO:0007669"/>
    <property type="project" value="UniProtKB-KW"/>
</dbReference>
<evidence type="ECO:0000256" key="3">
    <source>
        <dbReference type="ARBA" id="ARBA00006753"/>
    </source>
</evidence>
<dbReference type="InParanoid" id="A0A0M8K9A0"/>
<keyword evidence="8" id="KW-0915">Sodium</keyword>
<dbReference type="InterPro" id="IPR022697">
    <property type="entry name" value="HDH_short"/>
</dbReference>
<dbReference type="AlphaFoldDB" id="A0A0M8K9A0"/>
<evidence type="ECO:0000256" key="10">
    <source>
        <dbReference type="PIRSR" id="PIRSR036497-1"/>
    </source>
</evidence>
<dbReference type="Proteomes" id="UP000037784">
    <property type="component" value="Unassembled WGS sequence"/>
</dbReference>
<evidence type="ECO:0000256" key="9">
    <source>
        <dbReference type="ARBA" id="ARBA00048841"/>
    </source>
</evidence>
<dbReference type="EC" id="1.1.1.3" evidence="4 12"/>